<dbReference type="EMBL" id="WHWC01000007">
    <property type="protein sequence ID" value="KAG8378761.1"/>
    <property type="molecule type" value="Genomic_DNA"/>
</dbReference>
<reference evidence="14" key="1">
    <citation type="submission" date="2019-10" db="EMBL/GenBank/DDBJ databases">
        <authorList>
            <person name="Zhang R."/>
            <person name="Pan Y."/>
            <person name="Wang J."/>
            <person name="Ma R."/>
            <person name="Yu S."/>
        </authorList>
    </citation>
    <scope>NUCLEOTIDE SEQUENCE</scope>
    <source>
        <strain evidence="14">LA-IB0</strain>
        <tissue evidence="14">Leaf</tissue>
    </source>
</reference>
<organism evidence="14 15">
    <name type="scientific">Buddleja alternifolia</name>
    <dbReference type="NCBI Taxonomy" id="168488"/>
    <lineage>
        <taxon>Eukaryota</taxon>
        <taxon>Viridiplantae</taxon>
        <taxon>Streptophyta</taxon>
        <taxon>Embryophyta</taxon>
        <taxon>Tracheophyta</taxon>
        <taxon>Spermatophyta</taxon>
        <taxon>Magnoliopsida</taxon>
        <taxon>eudicotyledons</taxon>
        <taxon>Gunneridae</taxon>
        <taxon>Pentapetalae</taxon>
        <taxon>asterids</taxon>
        <taxon>lamiids</taxon>
        <taxon>Lamiales</taxon>
        <taxon>Scrophulariaceae</taxon>
        <taxon>Buddlejeae</taxon>
        <taxon>Buddleja</taxon>
    </lineage>
</organism>
<dbReference type="Gene3D" id="3.80.10.10">
    <property type="entry name" value="Ribonuclease Inhibitor"/>
    <property type="match status" value="1"/>
</dbReference>
<evidence type="ECO:0000259" key="13">
    <source>
        <dbReference type="Pfam" id="PF23598"/>
    </source>
</evidence>
<keyword evidence="7" id="KW-0677">Repeat</keyword>
<comment type="similarity">
    <text evidence="3">Belongs to the disease resistance NB-LRR family.</text>
</comment>
<feature type="domain" description="Disease resistance R13L4/SHOC-2-like LRR" evidence="13">
    <location>
        <begin position="536"/>
        <end position="784"/>
    </location>
</feature>
<dbReference type="InterPro" id="IPR032675">
    <property type="entry name" value="LRR_dom_sf"/>
</dbReference>
<dbReference type="InterPro" id="IPR055414">
    <property type="entry name" value="LRR_R13L4/SHOC2-like"/>
</dbReference>
<keyword evidence="4" id="KW-0963">Cytoplasm</keyword>
<evidence type="ECO:0000259" key="12">
    <source>
        <dbReference type="Pfam" id="PF23559"/>
    </source>
</evidence>
<dbReference type="SUPFAM" id="SSF52540">
    <property type="entry name" value="P-loop containing nucleoside triphosphate hydrolases"/>
    <property type="match status" value="1"/>
</dbReference>
<evidence type="ECO:0000256" key="8">
    <source>
        <dbReference type="ARBA" id="ARBA00022741"/>
    </source>
</evidence>
<evidence type="ECO:0000256" key="5">
    <source>
        <dbReference type="ARBA" id="ARBA00022614"/>
    </source>
</evidence>
<accession>A0AAV6X6L2</accession>
<dbReference type="Pfam" id="PF00931">
    <property type="entry name" value="NB-ARC"/>
    <property type="match status" value="1"/>
</dbReference>
<dbReference type="PRINTS" id="PR00364">
    <property type="entry name" value="DISEASERSIST"/>
</dbReference>
<feature type="domain" description="NB-ARC" evidence="11">
    <location>
        <begin position="170"/>
        <end position="326"/>
    </location>
</feature>
<evidence type="ECO:0000313" key="15">
    <source>
        <dbReference type="Proteomes" id="UP000826271"/>
    </source>
</evidence>
<feature type="domain" description="Disease resistance protein winged helix" evidence="12">
    <location>
        <begin position="408"/>
        <end position="478"/>
    </location>
</feature>
<keyword evidence="9" id="KW-0611">Plant defense</keyword>
<dbReference type="Pfam" id="PF23559">
    <property type="entry name" value="WHD_DRP"/>
    <property type="match status" value="1"/>
</dbReference>
<dbReference type="Gene3D" id="1.20.5.4130">
    <property type="match status" value="1"/>
</dbReference>
<dbReference type="InterPro" id="IPR027417">
    <property type="entry name" value="P-loop_NTPase"/>
</dbReference>
<dbReference type="PANTHER" id="PTHR23155">
    <property type="entry name" value="DISEASE RESISTANCE PROTEIN RP"/>
    <property type="match status" value="1"/>
</dbReference>
<evidence type="ECO:0000256" key="10">
    <source>
        <dbReference type="ARBA" id="ARBA00022840"/>
    </source>
</evidence>
<keyword evidence="6" id="KW-0381">Hypersensitive response</keyword>
<comment type="caution">
    <text evidence="14">The sequence shown here is derived from an EMBL/GenBank/DDBJ whole genome shotgun (WGS) entry which is preliminary data.</text>
</comment>
<dbReference type="GO" id="GO:0009626">
    <property type="term" value="P:plant-type hypersensitive response"/>
    <property type="evidence" value="ECO:0007669"/>
    <property type="project" value="UniProtKB-KW"/>
</dbReference>
<evidence type="ECO:0000256" key="4">
    <source>
        <dbReference type="ARBA" id="ARBA00022490"/>
    </source>
</evidence>
<sequence length="899" mass="103555">MAHAVLVSLLQILEKLQHHPGLYSYTKTIHDFQTKLCFLKYFIKEDGRCREYFMSDLQNQIRDAIHEAERIIESHILEDFLSSESERFEEVWNSLSICTQKMQSVIEKIDYYRQMATESMVEGQREVNNAGRVPSIRGVHREDPMVGRRKDIAQLRDRLKGETGSSKTKSSRLEVVPIVGVAGIGKTILAENIYNDVLVRDMFETRVWIKLSLKYRKRDVLIRLLHSMKKLSDKESPKTDDQLAKDVYNSLKSKKYLIVLDNVSHEAWNDLKGLFPDFGKGSRIMLTTKSMDVACFGDTIGPPYQLTPLSQDDSWQLLQSIVFDGSSRQKLKERIKIANKIAKNCQGLPLAIVIIGRLLSTESMTDWERIESSIQTCKNYVDLIEVVVSLSYKYLPQYLRECVLYMGIFPQGCEIPFSTLFKLWIAEGFVGAEEYTTLEEMPEYCLSQLVRRSLVSVCEMSLDEKIKTCIINDVFLNFIMEKSKKEKFFHIIDENANGFLEIDTNDQRRLCIHKKLHLSITDVFEYNKMASISTARSLIYLGPDPECPLRAWLDFKHFRVLHAPNIRFYSFPDKILELVQLRYLALSYNGKLPPSICKLRNLQFLIVLRYLIIKRGAPLYLPLEIWSMKELRHLQVTGSDLPDPSTATGGKDDGQHNHLLLQNLSTLLDVSAHSCAPGVLQRIPNLKKLGIQIEPMSAQNTVETFSFLSHLFVLHRLESFKCIVTHPYFGSEVVPRILCAFPFSLKKITLSGCGFPWEYMSVIGSLPNLKVLKLRNYAFRGPEWESFKGEFLCLKYLLLEDMDIEYWWTKVDASSIELRWGQEIDALNFPLLSCLVIRHCYKLQVIPYKIGEIETLEMIELVDCSPSAPVVSAHQQIKEGQRRMGNDALPVQVHFSWDD</sequence>
<keyword evidence="10" id="KW-0067">ATP-binding</keyword>
<dbReference type="Proteomes" id="UP000826271">
    <property type="component" value="Unassembled WGS sequence"/>
</dbReference>
<dbReference type="SUPFAM" id="SSF52058">
    <property type="entry name" value="L domain-like"/>
    <property type="match status" value="1"/>
</dbReference>
<evidence type="ECO:0000256" key="2">
    <source>
        <dbReference type="ARBA" id="ARBA00004496"/>
    </source>
</evidence>
<evidence type="ECO:0000259" key="11">
    <source>
        <dbReference type="Pfam" id="PF00931"/>
    </source>
</evidence>
<gene>
    <name evidence="14" type="ORF">BUALT_Bualt07G0018700</name>
</gene>
<evidence type="ECO:0000256" key="3">
    <source>
        <dbReference type="ARBA" id="ARBA00008894"/>
    </source>
</evidence>
<dbReference type="GO" id="GO:0005524">
    <property type="term" value="F:ATP binding"/>
    <property type="evidence" value="ECO:0007669"/>
    <property type="project" value="UniProtKB-KW"/>
</dbReference>
<keyword evidence="8" id="KW-0547">Nucleotide-binding</keyword>
<dbReference type="GO" id="GO:0005737">
    <property type="term" value="C:cytoplasm"/>
    <property type="evidence" value="ECO:0007669"/>
    <property type="project" value="UniProtKB-SubCell"/>
</dbReference>
<dbReference type="InterPro" id="IPR044974">
    <property type="entry name" value="Disease_R_plants"/>
</dbReference>
<comment type="function">
    <text evidence="1">Confers resistance to late blight (Phytophthora infestans) races carrying the avirulence gene Avr1. Resistance proteins guard the plant against pathogens that contain an appropriate avirulence protein via an indirect interaction with this avirulence protein. That triggers a defense system including the hypersensitive response, which restricts the pathogen growth.</text>
</comment>
<dbReference type="InterPro" id="IPR042197">
    <property type="entry name" value="Apaf_helical"/>
</dbReference>
<keyword evidence="15" id="KW-1185">Reference proteome</keyword>
<dbReference type="FunFam" id="1.10.10.10:FF:000322">
    <property type="entry name" value="Probable disease resistance protein At1g63360"/>
    <property type="match status" value="1"/>
</dbReference>
<evidence type="ECO:0000256" key="9">
    <source>
        <dbReference type="ARBA" id="ARBA00022821"/>
    </source>
</evidence>
<dbReference type="Gene3D" id="1.10.8.430">
    <property type="entry name" value="Helical domain of apoptotic protease-activating factors"/>
    <property type="match status" value="1"/>
</dbReference>
<comment type="subcellular location">
    <subcellularLocation>
        <location evidence="2">Cytoplasm</location>
    </subcellularLocation>
</comment>
<proteinExistence type="inferred from homology"/>
<protein>
    <recommendedName>
        <fullName evidence="16">NB-ARC domain-containing protein</fullName>
    </recommendedName>
</protein>
<dbReference type="InterPro" id="IPR058922">
    <property type="entry name" value="WHD_DRP"/>
</dbReference>
<dbReference type="GO" id="GO:0043531">
    <property type="term" value="F:ADP binding"/>
    <property type="evidence" value="ECO:0007669"/>
    <property type="project" value="InterPro"/>
</dbReference>
<evidence type="ECO:0000256" key="6">
    <source>
        <dbReference type="ARBA" id="ARBA00022667"/>
    </source>
</evidence>
<name>A0AAV6X6L2_9LAMI</name>
<evidence type="ECO:0008006" key="16">
    <source>
        <dbReference type="Google" id="ProtNLM"/>
    </source>
</evidence>
<dbReference type="Pfam" id="PF23598">
    <property type="entry name" value="LRR_14"/>
    <property type="match status" value="1"/>
</dbReference>
<evidence type="ECO:0000256" key="7">
    <source>
        <dbReference type="ARBA" id="ARBA00022737"/>
    </source>
</evidence>
<dbReference type="PANTHER" id="PTHR23155:SF1152">
    <property type="entry name" value="AAA+ ATPASE DOMAIN-CONTAINING PROTEIN"/>
    <property type="match status" value="1"/>
</dbReference>
<dbReference type="Gene3D" id="1.10.10.10">
    <property type="entry name" value="Winged helix-like DNA-binding domain superfamily/Winged helix DNA-binding domain"/>
    <property type="match status" value="1"/>
</dbReference>
<evidence type="ECO:0000256" key="1">
    <source>
        <dbReference type="ARBA" id="ARBA00002074"/>
    </source>
</evidence>
<dbReference type="Gene3D" id="3.40.50.300">
    <property type="entry name" value="P-loop containing nucleotide triphosphate hydrolases"/>
    <property type="match status" value="1"/>
</dbReference>
<dbReference type="InterPro" id="IPR036388">
    <property type="entry name" value="WH-like_DNA-bd_sf"/>
</dbReference>
<evidence type="ECO:0000313" key="14">
    <source>
        <dbReference type="EMBL" id="KAG8378761.1"/>
    </source>
</evidence>
<dbReference type="InterPro" id="IPR002182">
    <property type="entry name" value="NB-ARC"/>
</dbReference>
<keyword evidence="5" id="KW-0433">Leucine-rich repeat</keyword>
<dbReference type="AlphaFoldDB" id="A0AAV6X6L2"/>